<protein>
    <recommendedName>
        <fullName evidence="2">Regulatory protein zeste</fullName>
    </recommendedName>
</protein>
<name>A0A9N9MY34_9CUCU</name>
<keyword evidence="4" id="KW-0804">Transcription</keyword>
<dbReference type="SMART" id="SM00717">
    <property type="entry name" value="SANT"/>
    <property type="match status" value="1"/>
</dbReference>
<proteinExistence type="predicted"/>
<gene>
    <name evidence="8" type="ORF">CEUTPL_LOCUS13616</name>
</gene>
<evidence type="ECO:0000313" key="8">
    <source>
        <dbReference type="EMBL" id="CAG9773218.1"/>
    </source>
</evidence>
<accession>A0A9N9MY34</accession>
<dbReference type="EMBL" id="OU892285">
    <property type="protein sequence ID" value="CAG9773218.1"/>
    <property type="molecule type" value="Genomic_DNA"/>
</dbReference>
<dbReference type="InterPro" id="IPR001005">
    <property type="entry name" value="SANT/Myb"/>
</dbReference>
<evidence type="ECO:0000313" key="9">
    <source>
        <dbReference type="Proteomes" id="UP001152799"/>
    </source>
</evidence>
<feature type="compositionally biased region" description="Polar residues" evidence="6">
    <location>
        <begin position="726"/>
        <end position="736"/>
    </location>
</feature>
<evidence type="ECO:0000256" key="3">
    <source>
        <dbReference type="ARBA" id="ARBA00023015"/>
    </source>
</evidence>
<comment type="function">
    <text evidence="5">Involved in transvection phenomena (= synapsis-dependent gene expression), where the synaptic pairing of chromosomes carrying genes with which zeste interacts influences the expression of these genes. Zeste binds to DNA and stimulates transcription from a nearby promoter.</text>
</comment>
<comment type="subunit">
    <text evidence="1">Self-associates forming complexes of several hundred monomers.</text>
</comment>
<sequence>MLQVKDIQEQVKPTSNAKREMKLNGIDGIEINNIRMLRLTPINYNVEINYSSQQIVAIGPMNVVCQYCKAFKFKNEAPGLCCASGQVKLTPLVSPPEPLHSLVSGNGPNSKHFLTHIQQYNNCFQMTSFGATKVIQENFMPTFKIQGQIYHPTGSLLPTPDSDSKFLQIYFMGDSERQVDQRCAHNNSVRPIGEQLQTFFHQHNELVALFTTALDRMPSDNNKIVIKADKTPGAALFIETCLHVPLKQIQAMGSPCGPFIGTFVGLDARQKYKSLWEQVATQFKWKSKVKVKAQNLKLNMERTGGGGPLPPLLPIEEKLMGIIGWTVVEGDATSELGFGNDAVLDQNSESQDPAVIIVDDPQPEPIKMPPLIIIKKSQKLSIPRSTPFISAIPSTSTMQENFVPNTTTHTDIFATPSTSGIKLIKSDQVDVSSGKENWLGKIKCEVKKPKKLAIEPIEKYYIFDENMEKNNFRATNFSAREENVLINLVKKYKNAVECKKSDTDNNRIKAEAWQKIYTEFNNILGDPHRTTKVLKNKYENIKKRAKQKFADNKKYVIGTGGGPFKDLVIADTESDLHEILGTQLTGGTSKFDGDATAESIIIQVEGNNLSDTENFEDIEESPPEKIRKIDVSHSASSCLDIYSTQVDSNQSFSAPTETKKTLTTKIQAGPKLTPDISSYFCASVEEVPHSSKSSTNDWATYTPAMLKKPLSAPLQSLDNKDVTPKKNLSANSSVPG</sequence>
<evidence type="ECO:0000256" key="6">
    <source>
        <dbReference type="SAM" id="MobiDB-lite"/>
    </source>
</evidence>
<evidence type="ECO:0000256" key="2">
    <source>
        <dbReference type="ARBA" id="ARBA00016807"/>
    </source>
</evidence>
<feature type="region of interest" description="Disordered" evidence="6">
    <location>
        <begin position="712"/>
        <end position="736"/>
    </location>
</feature>
<keyword evidence="3" id="KW-0805">Transcription regulation</keyword>
<reference evidence="8" key="1">
    <citation type="submission" date="2022-01" db="EMBL/GenBank/DDBJ databases">
        <authorList>
            <person name="King R."/>
        </authorList>
    </citation>
    <scope>NUCLEOTIDE SEQUENCE</scope>
</reference>
<evidence type="ECO:0000256" key="5">
    <source>
        <dbReference type="ARBA" id="ARBA00025466"/>
    </source>
</evidence>
<dbReference type="AlphaFoldDB" id="A0A9N9MY34"/>
<dbReference type="Proteomes" id="UP001152799">
    <property type="component" value="Chromosome 9"/>
</dbReference>
<dbReference type="OrthoDB" id="6783481at2759"/>
<dbReference type="InterPro" id="IPR028002">
    <property type="entry name" value="Myb_DNA-bind_5"/>
</dbReference>
<evidence type="ECO:0000259" key="7">
    <source>
        <dbReference type="SMART" id="SM00717"/>
    </source>
</evidence>
<dbReference type="PANTHER" id="PTHR45786">
    <property type="entry name" value="DNA BINDING PROTEIN-LIKE"/>
    <property type="match status" value="1"/>
</dbReference>
<keyword evidence="9" id="KW-1185">Reference proteome</keyword>
<dbReference type="Pfam" id="PF13873">
    <property type="entry name" value="Myb_DNA-bind_5"/>
    <property type="match status" value="1"/>
</dbReference>
<dbReference type="PANTHER" id="PTHR45786:SF74">
    <property type="entry name" value="ATP-DEPENDENT DNA HELICASE"/>
    <property type="match status" value="1"/>
</dbReference>
<evidence type="ECO:0000256" key="4">
    <source>
        <dbReference type="ARBA" id="ARBA00023163"/>
    </source>
</evidence>
<feature type="domain" description="Myb-like" evidence="7">
    <location>
        <begin position="473"/>
        <end position="544"/>
    </location>
</feature>
<organism evidence="8 9">
    <name type="scientific">Ceutorhynchus assimilis</name>
    <name type="common">cabbage seed weevil</name>
    <dbReference type="NCBI Taxonomy" id="467358"/>
    <lineage>
        <taxon>Eukaryota</taxon>
        <taxon>Metazoa</taxon>
        <taxon>Ecdysozoa</taxon>
        <taxon>Arthropoda</taxon>
        <taxon>Hexapoda</taxon>
        <taxon>Insecta</taxon>
        <taxon>Pterygota</taxon>
        <taxon>Neoptera</taxon>
        <taxon>Endopterygota</taxon>
        <taxon>Coleoptera</taxon>
        <taxon>Polyphaga</taxon>
        <taxon>Cucujiformia</taxon>
        <taxon>Curculionidae</taxon>
        <taxon>Ceutorhynchinae</taxon>
        <taxon>Ceutorhynchus</taxon>
    </lineage>
</organism>
<evidence type="ECO:0000256" key="1">
    <source>
        <dbReference type="ARBA" id="ARBA00011764"/>
    </source>
</evidence>